<protein>
    <submittedName>
        <fullName evidence="2 4">Uncharacterized protein</fullName>
    </submittedName>
</protein>
<dbReference type="OrthoDB" id="10489072at2759"/>
<evidence type="ECO:0000313" key="3">
    <source>
        <dbReference type="Proteomes" id="UP000504636"/>
    </source>
</evidence>
<evidence type="ECO:0000256" key="1">
    <source>
        <dbReference type="SAM" id="MobiDB-lite"/>
    </source>
</evidence>
<reference evidence="4" key="3">
    <citation type="submission" date="2025-04" db="UniProtKB">
        <authorList>
            <consortium name="RefSeq"/>
        </authorList>
    </citation>
    <scope>IDENTIFICATION</scope>
    <source>
        <strain evidence="4">CBS 304.34</strain>
    </source>
</reference>
<gene>
    <name evidence="2 4" type="ORF">BDZ99DRAFT_477273</name>
</gene>
<feature type="region of interest" description="Disordered" evidence="1">
    <location>
        <begin position="163"/>
        <end position="213"/>
    </location>
</feature>
<accession>A0A6A6YIX1</accession>
<evidence type="ECO:0000313" key="2">
    <source>
        <dbReference type="EMBL" id="KAF2808740.1"/>
    </source>
</evidence>
<keyword evidence="3" id="KW-1185">Reference proteome</keyword>
<proteinExistence type="predicted"/>
<name>A0A6A6YIX1_9PEZI</name>
<dbReference type="EMBL" id="MU003702">
    <property type="protein sequence ID" value="KAF2808740.1"/>
    <property type="molecule type" value="Genomic_DNA"/>
</dbReference>
<reference evidence="4" key="2">
    <citation type="submission" date="2020-04" db="EMBL/GenBank/DDBJ databases">
        <authorList>
            <consortium name="NCBI Genome Project"/>
        </authorList>
    </citation>
    <scope>NUCLEOTIDE SEQUENCE</scope>
    <source>
        <strain evidence="4">CBS 304.34</strain>
    </source>
</reference>
<dbReference type="Proteomes" id="UP000504636">
    <property type="component" value="Unplaced"/>
</dbReference>
<dbReference type="RefSeq" id="XP_033575704.1">
    <property type="nucleotide sequence ID" value="XM_033722106.1"/>
</dbReference>
<evidence type="ECO:0000313" key="4">
    <source>
        <dbReference type="RefSeq" id="XP_033575704.1"/>
    </source>
</evidence>
<organism evidence="2">
    <name type="scientific">Mytilinidion resinicola</name>
    <dbReference type="NCBI Taxonomy" id="574789"/>
    <lineage>
        <taxon>Eukaryota</taxon>
        <taxon>Fungi</taxon>
        <taxon>Dikarya</taxon>
        <taxon>Ascomycota</taxon>
        <taxon>Pezizomycotina</taxon>
        <taxon>Dothideomycetes</taxon>
        <taxon>Pleosporomycetidae</taxon>
        <taxon>Mytilinidiales</taxon>
        <taxon>Mytilinidiaceae</taxon>
        <taxon>Mytilinidion</taxon>
    </lineage>
</organism>
<reference evidence="2 4" key="1">
    <citation type="journal article" date="2020" name="Stud. Mycol.">
        <title>101 Dothideomycetes genomes: a test case for predicting lifestyles and emergence of pathogens.</title>
        <authorList>
            <person name="Haridas S."/>
            <person name="Albert R."/>
            <person name="Binder M."/>
            <person name="Bloem J."/>
            <person name="Labutti K."/>
            <person name="Salamov A."/>
            <person name="Andreopoulos B."/>
            <person name="Baker S."/>
            <person name="Barry K."/>
            <person name="Bills G."/>
            <person name="Bluhm B."/>
            <person name="Cannon C."/>
            <person name="Castanera R."/>
            <person name="Culley D."/>
            <person name="Daum C."/>
            <person name="Ezra D."/>
            <person name="Gonzalez J."/>
            <person name="Henrissat B."/>
            <person name="Kuo A."/>
            <person name="Liang C."/>
            <person name="Lipzen A."/>
            <person name="Lutzoni F."/>
            <person name="Magnuson J."/>
            <person name="Mondo S."/>
            <person name="Nolan M."/>
            <person name="Ohm R."/>
            <person name="Pangilinan J."/>
            <person name="Park H.-J."/>
            <person name="Ramirez L."/>
            <person name="Alfaro M."/>
            <person name="Sun H."/>
            <person name="Tritt A."/>
            <person name="Yoshinaga Y."/>
            <person name="Zwiers L.-H."/>
            <person name="Turgeon B."/>
            <person name="Goodwin S."/>
            <person name="Spatafora J."/>
            <person name="Crous P."/>
            <person name="Grigoriev I."/>
        </authorList>
    </citation>
    <scope>NUCLEOTIDE SEQUENCE</scope>
    <source>
        <strain evidence="2 4">CBS 304.34</strain>
    </source>
</reference>
<sequence length="241" mass="26210">MQAREDLLMSQRGMVFAVADVWYSMSLWCRDRNRASSWMTRMPSGPLVARSAISFQAACGGGWMRGGWRKRGPIPKARAPAGLLSVPVVRWPAAESVWVCLAQTNRSANRAPGPPFQASTVTRLPPRGKRSDICVTLRAYCSVHPEAGDGAVWRRRCRSASSDMRTGERLLAAPPPAASRQQQRPPADDSRRRDARVHAGARPDRRQDEGMAWATAGAAEGAFAGAADAQLSLSLPPSYNT</sequence>
<dbReference type="AlphaFoldDB" id="A0A6A6YIX1"/>
<dbReference type="GeneID" id="54462999"/>